<dbReference type="GO" id="GO:0032259">
    <property type="term" value="P:methylation"/>
    <property type="evidence" value="ECO:0007669"/>
    <property type="project" value="UniProtKB-KW"/>
</dbReference>
<feature type="transmembrane region" description="Helical" evidence="5">
    <location>
        <begin position="76"/>
        <end position="94"/>
    </location>
</feature>
<feature type="transmembrane region" description="Helical" evidence="5">
    <location>
        <begin position="106"/>
        <end position="126"/>
    </location>
</feature>
<keyword evidence="3 5" id="KW-1133">Transmembrane helix</keyword>
<organism evidence="6 7">
    <name type="scientific">Bradyrhizobium nitroreducens</name>
    <dbReference type="NCBI Taxonomy" id="709803"/>
    <lineage>
        <taxon>Bacteria</taxon>
        <taxon>Pseudomonadati</taxon>
        <taxon>Pseudomonadota</taxon>
        <taxon>Alphaproteobacteria</taxon>
        <taxon>Hyphomicrobiales</taxon>
        <taxon>Nitrobacteraceae</taxon>
        <taxon>Bradyrhizobium</taxon>
    </lineage>
</organism>
<proteinExistence type="predicted"/>
<feature type="transmembrane region" description="Helical" evidence="5">
    <location>
        <begin position="164"/>
        <end position="192"/>
    </location>
</feature>
<keyword evidence="6" id="KW-0808">Transferase</keyword>
<feature type="transmembrane region" description="Helical" evidence="5">
    <location>
        <begin position="6"/>
        <end position="24"/>
    </location>
</feature>
<name>A0A2M6UCK1_9BRAD</name>
<evidence type="ECO:0000256" key="5">
    <source>
        <dbReference type="SAM" id="Phobius"/>
    </source>
</evidence>
<accession>A0A2M6UCK1</accession>
<evidence type="ECO:0000256" key="4">
    <source>
        <dbReference type="ARBA" id="ARBA00023136"/>
    </source>
</evidence>
<dbReference type="GO" id="GO:0008168">
    <property type="term" value="F:methyltransferase activity"/>
    <property type="evidence" value="ECO:0007669"/>
    <property type="project" value="UniProtKB-KW"/>
</dbReference>
<dbReference type="EMBL" id="LFJC01000003">
    <property type="protein sequence ID" value="PIT02326.1"/>
    <property type="molecule type" value="Genomic_DNA"/>
</dbReference>
<dbReference type="InterPro" id="IPR007318">
    <property type="entry name" value="Phopholipid_MeTrfase"/>
</dbReference>
<evidence type="ECO:0000313" key="7">
    <source>
        <dbReference type="Proteomes" id="UP000228930"/>
    </source>
</evidence>
<evidence type="ECO:0000256" key="1">
    <source>
        <dbReference type="ARBA" id="ARBA00004127"/>
    </source>
</evidence>
<evidence type="ECO:0000256" key="3">
    <source>
        <dbReference type="ARBA" id="ARBA00022989"/>
    </source>
</evidence>
<keyword evidence="6" id="KW-0489">Methyltransferase</keyword>
<dbReference type="RefSeq" id="WP_100177520.1">
    <property type="nucleotide sequence ID" value="NZ_LFJC01000003.1"/>
</dbReference>
<protein>
    <submittedName>
        <fullName evidence="6">Isoprenylcysteine carboxyl methyltransferase</fullName>
    </submittedName>
</protein>
<dbReference type="Pfam" id="PF04191">
    <property type="entry name" value="PEMT"/>
    <property type="match status" value="1"/>
</dbReference>
<dbReference type="PANTHER" id="PTHR43847">
    <property type="entry name" value="BLL3993 PROTEIN"/>
    <property type="match status" value="1"/>
</dbReference>
<sequence>MIARLLLQNTITTAAMGALLFASAGTLRWTAAWVFLATCILLGPLCGWWLYRIDPALLAERLRPLLQKDQPAADKVFMSVFVVAMLAWLALIGVDRRLEASDMPVALQAAGFALFLLSTLFTLWVFRENSFAAPVVKLQAERAQHVVSTGPYAHVRHPMYSGMVLFFTGVPLLLGSWWGLVMVPVLVLLLAIRIGIEERTLREGLPGYADYAARVRYRLVPGVW</sequence>
<dbReference type="PANTHER" id="PTHR43847:SF1">
    <property type="entry name" value="BLL3993 PROTEIN"/>
    <property type="match status" value="1"/>
</dbReference>
<keyword evidence="2 5" id="KW-0812">Transmembrane</keyword>
<feature type="transmembrane region" description="Helical" evidence="5">
    <location>
        <begin position="31"/>
        <end position="51"/>
    </location>
</feature>
<gene>
    <name evidence="6" type="ORF">TSA1_17355</name>
</gene>
<comment type="subcellular location">
    <subcellularLocation>
        <location evidence="1">Endomembrane system</location>
        <topology evidence="1">Multi-pass membrane protein</topology>
    </subcellularLocation>
</comment>
<reference evidence="6 7" key="1">
    <citation type="submission" date="2015-06" db="EMBL/GenBank/DDBJ databases">
        <title>Comparative genome analysis of nirS-carrying Bradyrhizobium sp. strains.</title>
        <authorList>
            <person name="Ishii S."/>
            <person name="Jang J."/>
            <person name="Nishizawa T."/>
            <person name="Senoo K."/>
        </authorList>
    </citation>
    <scope>NUCLEOTIDE SEQUENCE [LARGE SCALE GENOMIC DNA]</scope>
    <source>
        <strain evidence="6 7">TSA1</strain>
    </source>
</reference>
<dbReference type="Proteomes" id="UP000228930">
    <property type="component" value="Unassembled WGS sequence"/>
</dbReference>
<dbReference type="InterPro" id="IPR052527">
    <property type="entry name" value="Metal_cation-efflux_comp"/>
</dbReference>
<dbReference type="AlphaFoldDB" id="A0A2M6UCK1"/>
<dbReference type="Gene3D" id="1.20.120.1630">
    <property type="match status" value="1"/>
</dbReference>
<keyword evidence="4 5" id="KW-0472">Membrane</keyword>
<evidence type="ECO:0000313" key="6">
    <source>
        <dbReference type="EMBL" id="PIT02326.1"/>
    </source>
</evidence>
<evidence type="ECO:0000256" key="2">
    <source>
        <dbReference type="ARBA" id="ARBA00022692"/>
    </source>
</evidence>
<comment type="caution">
    <text evidence="6">The sequence shown here is derived from an EMBL/GenBank/DDBJ whole genome shotgun (WGS) entry which is preliminary data.</text>
</comment>
<dbReference type="GO" id="GO:0012505">
    <property type="term" value="C:endomembrane system"/>
    <property type="evidence" value="ECO:0007669"/>
    <property type="project" value="UniProtKB-SubCell"/>
</dbReference>
<keyword evidence="7" id="KW-1185">Reference proteome</keyword>